<comment type="similarity">
    <text evidence="1">Belongs to the cytochrome P450 family.</text>
</comment>
<evidence type="ECO:0000313" key="3">
    <source>
        <dbReference type="Proteomes" id="UP000245699"/>
    </source>
</evidence>
<feature type="non-terminal residue" evidence="2">
    <location>
        <position position="607"/>
    </location>
</feature>
<dbReference type="GO" id="GO:0004497">
    <property type="term" value="F:monooxygenase activity"/>
    <property type="evidence" value="ECO:0007669"/>
    <property type="project" value="InterPro"/>
</dbReference>
<dbReference type="EMBL" id="MBFT01000849">
    <property type="protein sequence ID" value="PVU86766.1"/>
    <property type="molecule type" value="Genomic_DNA"/>
</dbReference>
<comment type="caution">
    <text evidence="2">The sequence shown here is derived from an EMBL/GenBank/DDBJ whole genome shotgun (WGS) entry which is preliminary data.</text>
</comment>
<dbReference type="PANTHER" id="PTHR24305:SF166">
    <property type="entry name" value="CYTOCHROME P450 12A4, MITOCHONDRIAL-RELATED"/>
    <property type="match status" value="1"/>
</dbReference>
<dbReference type="PANTHER" id="PTHR24305">
    <property type="entry name" value="CYTOCHROME P450"/>
    <property type="match status" value="1"/>
</dbReference>
<accession>A0A2T9Y344</accession>
<dbReference type="InterPro" id="IPR002401">
    <property type="entry name" value="Cyt_P450_E_grp-I"/>
</dbReference>
<dbReference type="InterPro" id="IPR050121">
    <property type="entry name" value="Cytochrome_P450_monoxygenase"/>
</dbReference>
<dbReference type="GO" id="GO:0016705">
    <property type="term" value="F:oxidoreductase activity, acting on paired donors, with incorporation or reduction of molecular oxygen"/>
    <property type="evidence" value="ECO:0007669"/>
    <property type="project" value="InterPro"/>
</dbReference>
<dbReference type="PRINTS" id="PR00463">
    <property type="entry name" value="EP450I"/>
</dbReference>
<dbReference type="Gene3D" id="1.10.630.10">
    <property type="entry name" value="Cytochrome P450"/>
    <property type="match status" value="1"/>
</dbReference>
<dbReference type="AlphaFoldDB" id="A0A2T9Y344"/>
<proteinExistence type="inferred from homology"/>
<sequence length="607" mass="69181">MDQDLPIPDSKDIEKISLMLPLMNSILMIPVRFPDFIDNINNRTYPDYFIYAVLSASVKYLENKDKAQKKVLQTKYAKKALEIIKALKNSASPFVLWALVFVITYTNDVYDPKATEQASDHIAKIGDMAHKKNINYRDLIERMKPCCFKENLSTLDIADYLSLPFTKPSLSTFKGKIKTLKDKEIFPNNNENPQEASSSNRTFFDNQNINIEPNKSNFGSLKYIFGPNTKFGVPNMISSGLGRSKASLSIIINKYDINPYYYIRKAKEIKGPCWARFTCIPYVTARINGEVTRYSMKLHEKYGPVVRVCNATVVESPHMFSTVDEEYNRMRRRQIGPAFTQTGLNSVEDLILNSGTISLTKKIEELIEDGGADVIGELAFGKSFNAVPNDGHPMTEWANSAIQIATLIQAYPALKFFRFFFFKLKTHRQNISQYAVTAVKEREKMIQEGTYDNKRIDILQMYLTSKNNNGNKLSYAELGQEMALMLVAGIDTTSVTMSWLLHIYMVYPDVYRKVVEEIDSVFPDRSKVIKSQEARAKLPYFMATVYECMRLKAAVSGVLFRENSDDGIVLSGYCIPPKVDMGMFTEGAHNDTDIWENPDSFIPERFL</sequence>
<evidence type="ECO:0000256" key="1">
    <source>
        <dbReference type="ARBA" id="ARBA00010617"/>
    </source>
</evidence>
<dbReference type="GO" id="GO:0020037">
    <property type="term" value="F:heme binding"/>
    <property type="evidence" value="ECO:0007669"/>
    <property type="project" value="InterPro"/>
</dbReference>
<organism evidence="2 3">
    <name type="scientific">Furculomyces boomerangus</name>
    <dbReference type="NCBI Taxonomy" id="61424"/>
    <lineage>
        <taxon>Eukaryota</taxon>
        <taxon>Fungi</taxon>
        <taxon>Fungi incertae sedis</taxon>
        <taxon>Zoopagomycota</taxon>
        <taxon>Kickxellomycotina</taxon>
        <taxon>Harpellomycetes</taxon>
        <taxon>Harpellales</taxon>
        <taxon>Harpellaceae</taxon>
        <taxon>Furculomyces</taxon>
    </lineage>
</organism>
<gene>
    <name evidence="2" type="ORF">BB559_006413</name>
</gene>
<dbReference type="SUPFAM" id="SSF48264">
    <property type="entry name" value="Cytochrome P450"/>
    <property type="match status" value="1"/>
</dbReference>
<dbReference type="STRING" id="61424.A0A2T9Y344"/>
<reference evidence="2 3" key="1">
    <citation type="journal article" date="2018" name="MBio">
        <title>Comparative Genomics Reveals the Core Gene Toolbox for the Fungus-Insect Symbiosis.</title>
        <authorList>
            <person name="Wang Y."/>
            <person name="Stata M."/>
            <person name="Wang W."/>
            <person name="Stajich J.E."/>
            <person name="White M.M."/>
            <person name="Moncalvo J.M."/>
        </authorList>
    </citation>
    <scope>NUCLEOTIDE SEQUENCE [LARGE SCALE GENOMIC DNA]</scope>
    <source>
        <strain evidence="2 3">AUS-77-4</strain>
    </source>
</reference>
<protein>
    <submittedName>
        <fullName evidence="2">Uncharacterized protein</fullName>
    </submittedName>
</protein>
<dbReference type="Proteomes" id="UP000245699">
    <property type="component" value="Unassembled WGS sequence"/>
</dbReference>
<dbReference type="OrthoDB" id="1470350at2759"/>
<dbReference type="InterPro" id="IPR036396">
    <property type="entry name" value="Cyt_P450_sf"/>
</dbReference>
<dbReference type="InterPro" id="IPR001128">
    <property type="entry name" value="Cyt_P450"/>
</dbReference>
<evidence type="ECO:0000313" key="2">
    <source>
        <dbReference type="EMBL" id="PVU86766.1"/>
    </source>
</evidence>
<dbReference type="Pfam" id="PF00067">
    <property type="entry name" value="p450"/>
    <property type="match status" value="1"/>
</dbReference>
<dbReference type="GO" id="GO:0005506">
    <property type="term" value="F:iron ion binding"/>
    <property type="evidence" value="ECO:0007669"/>
    <property type="project" value="InterPro"/>
</dbReference>
<keyword evidence="3" id="KW-1185">Reference proteome</keyword>
<name>A0A2T9Y344_9FUNG</name>